<evidence type="ECO:0000259" key="10">
    <source>
        <dbReference type="PROSITE" id="PS50110"/>
    </source>
</evidence>
<reference evidence="11 12" key="1">
    <citation type="submission" date="2024-09" db="EMBL/GenBank/DDBJ databases">
        <authorList>
            <person name="Sun Q."/>
            <person name="Mori K."/>
        </authorList>
    </citation>
    <scope>NUCLEOTIDE SEQUENCE [LARGE SCALE GENOMIC DNA]</scope>
    <source>
        <strain evidence="11 12">TISTR 2452</strain>
    </source>
</reference>
<dbReference type="Gene3D" id="1.10.10.60">
    <property type="entry name" value="Homeodomain-like"/>
    <property type="match status" value="2"/>
</dbReference>
<evidence type="ECO:0000313" key="12">
    <source>
        <dbReference type="Proteomes" id="UP001589747"/>
    </source>
</evidence>
<feature type="modified residue" description="4-aspartylphosphate" evidence="8">
    <location>
        <position position="55"/>
    </location>
</feature>
<evidence type="ECO:0000256" key="2">
    <source>
        <dbReference type="ARBA" id="ARBA00022490"/>
    </source>
</evidence>
<dbReference type="InterPro" id="IPR051552">
    <property type="entry name" value="HptR"/>
</dbReference>
<dbReference type="SMART" id="SM00342">
    <property type="entry name" value="HTH_ARAC"/>
    <property type="match status" value="1"/>
</dbReference>
<dbReference type="Proteomes" id="UP001589747">
    <property type="component" value="Unassembled WGS sequence"/>
</dbReference>
<dbReference type="InterPro" id="IPR020449">
    <property type="entry name" value="Tscrpt_reg_AraC-type_HTH"/>
</dbReference>
<dbReference type="Pfam" id="PF12833">
    <property type="entry name" value="HTH_18"/>
    <property type="match status" value="1"/>
</dbReference>
<evidence type="ECO:0000256" key="4">
    <source>
        <dbReference type="ARBA" id="ARBA00023012"/>
    </source>
</evidence>
<dbReference type="PROSITE" id="PS00041">
    <property type="entry name" value="HTH_ARAC_FAMILY_1"/>
    <property type="match status" value="1"/>
</dbReference>
<dbReference type="SMART" id="SM00448">
    <property type="entry name" value="REC"/>
    <property type="match status" value="1"/>
</dbReference>
<dbReference type="InterPro" id="IPR001789">
    <property type="entry name" value="Sig_transdc_resp-reg_receiver"/>
</dbReference>
<evidence type="ECO:0000313" key="11">
    <source>
        <dbReference type="EMBL" id="MFB9329936.1"/>
    </source>
</evidence>
<dbReference type="InterPro" id="IPR018062">
    <property type="entry name" value="HTH_AraC-typ_CS"/>
</dbReference>
<evidence type="ECO:0000259" key="9">
    <source>
        <dbReference type="PROSITE" id="PS01124"/>
    </source>
</evidence>
<dbReference type="CDD" id="cd17536">
    <property type="entry name" value="REC_YesN-like"/>
    <property type="match status" value="1"/>
</dbReference>
<keyword evidence="6" id="KW-0238">DNA-binding</keyword>
<dbReference type="InterPro" id="IPR009057">
    <property type="entry name" value="Homeodomain-like_sf"/>
</dbReference>
<dbReference type="PANTHER" id="PTHR42713">
    <property type="entry name" value="HISTIDINE KINASE-RELATED"/>
    <property type="match status" value="1"/>
</dbReference>
<feature type="domain" description="HTH araC/xylS-type" evidence="9">
    <location>
        <begin position="426"/>
        <end position="524"/>
    </location>
</feature>
<dbReference type="SUPFAM" id="SSF46689">
    <property type="entry name" value="Homeodomain-like"/>
    <property type="match status" value="1"/>
</dbReference>
<comment type="caution">
    <text evidence="11">The sequence shown here is derived from an EMBL/GenBank/DDBJ whole genome shotgun (WGS) entry which is preliminary data.</text>
</comment>
<dbReference type="RefSeq" id="WP_377500661.1">
    <property type="nucleotide sequence ID" value="NZ_JBHMDO010000047.1"/>
</dbReference>
<evidence type="ECO:0000256" key="8">
    <source>
        <dbReference type="PROSITE-ProRule" id="PRU00169"/>
    </source>
</evidence>
<evidence type="ECO:0000256" key="3">
    <source>
        <dbReference type="ARBA" id="ARBA00022553"/>
    </source>
</evidence>
<dbReference type="Pfam" id="PF17853">
    <property type="entry name" value="GGDEF_2"/>
    <property type="match status" value="1"/>
</dbReference>
<dbReference type="EMBL" id="JBHMDO010000047">
    <property type="protein sequence ID" value="MFB9329936.1"/>
    <property type="molecule type" value="Genomic_DNA"/>
</dbReference>
<sequence>MYRVLLVDDEELDLEGMRRFTPWDELGMEVKGCANNALSARAILESQPIDILVSDVNMPYMSGLELARGALENNPHLRVIFVSGHQEFSYVQQALSMKAYSYVLKPMDDRELAASLLKVKRDLDEERRQRERESAYEELIPIAKSDLLIRLLEGALADPDPALSRQLASYGFERIRYPARVAVMELDHAAVGQKGVLMPPQEWTQASLRQLHAHIQALGGIPYCKLSAQRIALVVVDHDDPDAMLLGLARAVERHANATITTGLGAPVTGLQGLADSYRQSVAALAGKMFFGKGGVIKYEEVRAEPGMLDARELDTRMNALLAAMEAYEVVRVYDEFENLFRSIAALRSRFTVHNLLGYMVWKADQYLSGRGEDLFSLLGIEIRHLDVLMQLETVADIRTWLMQFVYEISERLHEKSMTKDSKFIRGVVKAMTERMGENIQLKDIAAQFSFSPSYMGVLIKEKSGSTFNELLANIRMEKACELLHQPGIKIYEVADLVGYRYLPYFSRQFKEKFGMTPIEYRKRTL</sequence>
<dbReference type="InterPro" id="IPR018060">
    <property type="entry name" value="HTH_AraC"/>
</dbReference>
<evidence type="ECO:0000256" key="7">
    <source>
        <dbReference type="ARBA" id="ARBA00023163"/>
    </source>
</evidence>
<keyword evidence="7" id="KW-0804">Transcription</keyword>
<dbReference type="PROSITE" id="PS01124">
    <property type="entry name" value="HTH_ARAC_FAMILY_2"/>
    <property type="match status" value="1"/>
</dbReference>
<dbReference type="PRINTS" id="PR00032">
    <property type="entry name" value="HTHARAC"/>
</dbReference>
<comment type="subcellular location">
    <subcellularLocation>
        <location evidence="1">Cytoplasm</location>
    </subcellularLocation>
</comment>
<evidence type="ECO:0000256" key="5">
    <source>
        <dbReference type="ARBA" id="ARBA00023015"/>
    </source>
</evidence>
<dbReference type="SUPFAM" id="SSF52172">
    <property type="entry name" value="CheY-like"/>
    <property type="match status" value="1"/>
</dbReference>
<accession>A0ABV5KZD3</accession>
<organism evidence="11 12">
    <name type="scientific">Paenibacillus aurantiacus</name>
    <dbReference type="NCBI Taxonomy" id="1936118"/>
    <lineage>
        <taxon>Bacteria</taxon>
        <taxon>Bacillati</taxon>
        <taxon>Bacillota</taxon>
        <taxon>Bacilli</taxon>
        <taxon>Bacillales</taxon>
        <taxon>Paenibacillaceae</taxon>
        <taxon>Paenibacillus</taxon>
    </lineage>
</organism>
<dbReference type="InterPro" id="IPR041522">
    <property type="entry name" value="CdaR_GGDEF"/>
</dbReference>
<evidence type="ECO:0000256" key="1">
    <source>
        <dbReference type="ARBA" id="ARBA00004496"/>
    </source>
</evidence>
<keyword evidence="3 8" id="KW-0597">Phosphoprotein</keyword>
<dbReference type="PROSITE" id="PS50110">
    <property type="entry name" value="RESPONSE_REGULATORY"/>
    <property type="match status" value="1"/>
</dbReference>
<gene>
    <name evidence="11" type="ORF">ACFFSY_28680</name>
</gene>
<keyword evidence="5" id="KW-0805">Transcription regulation</keyword>
<proteinExistence type="predicted"/>
<evidence type="ECO:0000256" key="6">
    <source>
        <dbReference type="ARBA" id="ARBA00023125"/>
    </source>
</evidence>
<protein>
    <submittedName>
        <fullName evidence="11">Response regulator</fullName>
    </submittedName>
</protein>
<name>A0ABV5KZD3_9BACL</name>
<dbReference type="Gene3D" id="3.40.50.2300">
    <property type="match status" value="1"/>
</dbReference>
<keyword evidence="4" id="KW-0902">Two-component regulatory system</keyword>
<dbReference type="PANTHER" id="PTHR42713:SF3">
    <property type="entry name" value="TRANSCRIPTIONAL REGULATORY PROTEIN HPTR"/>
    <property type="match status" value="1"/>
</dbReference>
<dbReference type="InterPro" id="IPR011006">
    <property type="entry name" value="CheY-like_superfamily"/>
</dbReference>
<dbReference type="Pfam" id="PF00072">
    <property type="entry name" value="Response_reg"/>
    <property type="match status" value="1"/>
</dbReference>
<keyword evidence="12" id="KW-1185">Reference proteome</keyword>
<feature type="domain" description="Response regulatory" evidence="10">
    <location>
        <begin position="3"/>
        <end position="120"/>
    </location>
</feature>
<keyword evidence="2" id="KW-0963">Cytoplasm</keyword>